<protein>
    <submittedName>
        <fullName evidence="2">Uncharacterized protein</fullName>
    </submittedName>
</protein>
<evidence type="ECO:0000313" key="3">
    <source>
        <dbReference type="Proteomes" id="UP001187192"/>
    </source>
</evidence>
<keyword evidence="3" id="KW-1185">Reference proteome</keyword>
<accession>A0AA87Z8B3</accession>
<evidence type="ECO:0000313" key="2">
    <source>
        <dbReference type="EMBL" id="GMN23431.1"/>
    </source>
</evidence>
<gene>
    <name evidence="2" type="ORF">TIFTF001_000112</name>
</gene>
<comment type="caution">
    <text evidence="2">The sequence shown here is derived from an EMBL/GenBank/DDBJ whole genome shotgun (WGS) entry which is preliminary data.</text>
</comment>
<reference evidence="2" key="1">
    <citation type="submission" date="2023-07" db="EMBL/GenBank/DDBJ databases">
        <title>draft genome sequence of fig (Ficus carica).</title>
        <authorList>
            <person name="Takahashi T."/>
            <person name="Nishimura K."/>
        </authorList>
    </citation>
    <scope>NUCLEOTIDE SEQUENCE</scope>
</reference>
<dbReference type="AlphaFoldDB" id="A0AA87Z8B3"/>
<sequence>MSAAMDNLLKMFKAAREATGESSGTVPSAVEMEALPIRSTVLMAEDDDPRNVGWGHLEENPESILTVEEVAGWREKFELPIGMEVHAPYSGERADNPCKGWSAIYEIIFLLGLTFPMPWLASTVLVYYQNTLGQLMPNSWRAILGDQGLQIKRIYWWLLTRVNKILAAFEPPFSPSQLACITRSSANMSRKGKSKAEPPSVDEMSECMSRRRPTPPKGKGPASSSESIALDNEPSATPLPVAGSPHQLPGHWIDLIIINLQVKITNNINDLIQS</sequence>
<organism evidence="2 3">
    <name type="scientific">Ficus carica</name>
    <name type="common">Common fig</name>
    <dbReference type="NCBI Taxonomy" id="3494"/>
    <lineage>
        <taxon>Eukaryota</taxon>
        <taxon>Viridiplantae</taxon>
        <taxon>Streptophyta</taxon>
        <taxon>Embryophyta</taxon>
        <taxon>Tracheophyta</taxon>
        <taxon>Spermatophyta</taxon>
        <taxon>Magnoliopsida</taxon>
        <taxon>eudicotyledons</taxon>
        <taxon>Gunneridae</taxon>
        <taxon>Pentapetalae</taxon>
        <taxon>rosids</taxon>
        <taxon>fabids</taxon>
        <taxon>Rosales</taxon>
        <taxon>Moraceae</taxon>
        <taxon>Ficeae</taxon>
        <taxon>Ficus</taxon>
    </lineage>
</organism>
<name>A0AA87Z8B3_FICCA</name>
<dbReference type="EMBL" id="BTGU01000001">
    <property type="protein sequence ID" value="GMN23431.1"/>
    <property type="molecule type" value="Genomic_DNA"/>
</dbReference>
<feature type="region of interest" description="Disordered" evidence="1">
    <location>
        <begin position="189"/>
        <end position="243"/>
    </location>
</feature>
<proteinExistence type="predicted"/>
<dbReference type="Proteomes" id="UP001187192">
    <property type="component" value="Unassembled WGS sequence"/>
</dbReference>
<evidence type="ECO:0000256" key="1">
    <source>
        <dbReference type="SAM" id="MobiDB-lite"/>
    </source>
</evidence>